<dbReference type="UniPathway" id="UPA00034">
    <property type="reaction ID" value="UER00017"/>
</dbReference>
<reference evidence="17" key="1">
    <citation type="submission" date="2016-10" db="EMBL/GenBank/DDBJ databases">
        <authorList>
            <person name="Varghese N."/>
            <person name="Submissions S."/>
        </authorList>
    </citation>
    <scope>NUCLEOTIDE SEQUENCE [LARGE SCALE GENOMIC DNA]</scope>
    <source>
        <strain evidence="17">DSM 19181</strain>
    </source>
</reference>
<dbReference type="OrthoDB" id="9782828at2"/>
<dbReference type="InterPro" id="IPR020625">
    <property type="entry name" value="Schiff_base-form_aldolases_AS"/>
</dbReference>
<evidence type="ECO:0000313" key="16">
    <source>
        <dbReference type="EMBL" id="SDK52375.1"/>
    </source>
</evidence>
<dbReference type="InterPro" id="IPR013785">
    <property type="entry name" value="Aldolase_TIM"/>
</dbReference>
<accession>A0A1G9CLN8</accession>
<evidence type="ECO:0000256" key="11">
    <source>
        <dbReference type="ARBA" id="ARBA00047836"/>
    </source>
</evidence>
<dbReference type="GO" id="GO:0019877">
    <property type="term" value="P:diaminopimelate biosynthetic process"/>
    <property type="evidence" value="ECO:0007669"/>
    <property type="project" value="UniProtKB-UniRule"/>
</dbReference>
<dbReference type="RefSeq" id="WP_091267730.1">
    <property type="nucleotide sequence ID" value="NZ_FNFK01000036.1"/>
</dbReference>
<feature type="binding site" evidence="12 15">
    <location>
        <position position="47"/>
    </location>
    <ligand>
        <name>pyruvate</name>
        <dbReference type="ChEBI" id="CHEBI:15361"/>
    </ligand>
</feature>
<evidence type="ECO:0000256" key="8">
    <source>
        <dbReference type="ARBA" id="ARBA00023154"/>
    </source>
</evidence>
<dbReference type="InterPro" id="IPR005263">
    <property type="entry name" value="DapA"/>
</dbReference>
<keyword evidence="5 12" id="KW-0963">Cytoplasm</keyword>
<evidence type="ECO:0000256" key="5">
    <source>
        <dbReference type="ARBA" id="ARBA00022490"/>
    </source>
</evidence>
<dbReference type="GO" id="GO:0005829">
    <property type="term" value="C:cytosol"/>
    <property type="evidence" value="ECO:0007669"/>
    <property type="project" value="TreeGrafter"/>
</dbReference>
<dbReference type="PRINTS" id="PR00146">
    <property type="entry name" value="DHPICSNTHASE"/>
</dbReference>
<protein>
    <recommendedName>
        <fullName evidence="4 12">4-hydroxy-tetrahydrodipicolinate synthase</fullName>
        <shortName evidence="12">HTPA synthase</shortName>
        <ecNumber evidence="4 12">4.3.3.7</ecNumber>
    </recommendedName>
</protein>
<dbReference type="PANTHER" id="PTHR12128">
    <property type="entry name" value="DIHYDRODIPICOLINATE SYNTHASE"/>
    <property type="match status" value="1"/>
</dbReference>
<keyword evidence="7 12" id="KW-0220">Diaminopimelate biosynthesis</keyword>
<dbReference type="Pfam" id="PF00701">
    <property type="entry name" value="DHDPS"/>
    <property type="match status" value="1"/>
</dbReference>
<evidence type="ECO:0000256" key="2">
    <source>
        <dbReference type="ARBA" id="ARBA00005120"/>
    </source>
</evidence>
<organism evidence="16 17">
    <name type="scientific">Alkalibacterium thalassium</name>
    <dbReference type="NCBI Taxonomy" id="426701"/>
    <lineage>
        <taxon>Bacteria</taxon>
        <taxon>Bacillati</taxon>
        <taxon>Bacillota</taxon>
        <taxon>Bacilli</taxon>
        <taxon>Lactobacillales</taxon>
        <taxon>Carnobacteriaceae</taxon>
        <taxon>Alkalibacterium</taxon>
    </lineage>
</organism>
<proteinExistence type="inferred from homology"/>
<evidence type="ECO:0000256" key="1">
    <source>
        <dbReference type="ARBA" id="ARBA00003294"/>
    </source>
</evidence>
<evidence type="ECO:0000256" key="12">
    <source>
        <dbReference type="HAMAP-Rule" id="MF_00418"/>
    </source>
</evidence>
<comment type="similarity">
    <text evidence="3 12 13">Belongs to the DapA family.</text>
</comment>
<dbReference type="PANTHER" id="PTHR12128:SF66">
    <property type="entry name" value="4-HYDROXY-2-OXOGLUTARATE ALDOLASE, MITOCHONDRIAL"/>
    <property type="match status" value="1"/>
</dbReference>
<dbReference type="Gene3D" id="3.20.20.70">
    <property type="entry name" value="Aldolase class I"/>
    <property type="match status" value="1"/>
</dbReference>
<dbReference type="STRING" id="426701.SAMN04488098_10369"/>
<sequence length="293" mass="31529">MTRLFTGAAAAVTTPLVDGAVDYDALRAHLKFLKENSIQSFVINGTTGEGSTLTAEEKRNCLKIALEVADKDIPVIAGTGSNNTAQTIAASKEAEDLGVDALLVITPYYNKTSQKGLVAHFTAVADAVSIPVVLYDVPSRTGMTIAPETLQLLAKHDNIVALKDATGDFAHFSRLQAVVDDNFSFYSGNDDLALPYFAQGGHGIISVLANALPNEYQKLFEQATTDHKAALETHQLLFPLVDALGVDVNPIPIKVLVSHLGYGEYEMRLPLVKLEEKDSDVLISLFDSIRKDG</sequence>
<evidence type="ECO:0000313" key="17">
    <source>
        <dbReference type="Proteomes" id="UP000199433"/>
    </source>
</evidence>
<comment type="caution">
    <text evidence="12">Was originally thought to be a dihydrodipicolinate synthase (DHDPS), catalyzing the condensation of (S)-aspartate-beta-semialdehyde [(S)-ASA] and pyruvate to dihydrodipicolinate (DHDP). However, it was shown in E.coli that the product of the enzymatic reaction is not dihydrodipicolinate but in fact (4S)-4-hydroxy-2,3,4,5-tetrahydro-(2S)-dipicolinic acid (HTPA), and that the consecutive dehydration reaction leading to DHDP is not spontaneous but catalyzed by DapB.</text>
</comment>
<evidence type="ECO:0000256" key="15">
    <source>
        <dbReference type="PIRSR" id="PIRSR001365-2"/>
    </source>
</evidence>
<keyword evidence="6 12" id="KW-0028">Amino-acid biosynthesis</keyword>
<dbReference type="HAMAP" id="MF_00418">
    <property type="entry name" value="DapA"/>
    <property type="match status" value="1"/>
</dbReference>
<dbReference type="SMART" id="SM01130">
    <property type="entry name" value="DHDPS"/>
    <property type="match status" value="1"/>
</dbReference>
<feature type="binding site" evidence="12 15">
    <location>
        <position position="205"/>
    </location>
    <ligand>
        <name>pyruvate</name>
        <dbReference type="ChEBI" id="CHEBI:15361"/>
    </ligand>
</feature>
<dbReference type="PROSITE" id="PS00666">
    <property type="entry name" value="DHDPS_2"/>
    <property type="match status" value="1"/>
</dbReference>
<dbReference type="NCBIfam" id="TIGR00674">
    <property type="entry name" value="dapA"/>
    <property type="match status" value="1"/>
</dbReference>
<dbReference type="EMBL" id="FNFK01000036">
    <property type="protein sequence ID" value="SDK52375.1"/>
    <property type="molecule type" value="Genomic_DNA"/>
</dbReference>
<comment type="function">
    <text evidence="1 12">Catalyzes the condensation of (S)-aspartate-beta-semialdehyde [(S)-ASA] and pyruvate to 4-hydroxy-tetrahydrodipicolinate (HTPA).</text>
</comment>
<comment type="subcellular location">
    <subcellularLocation>
        <location evidence="12">Cytoplasm</location>
    </subcellularLocation>
</comment>
<dbReference type="InterPro" id="IPR002220">
    <property type="entry name" value="DapA-like"/>
</dbReference>
<feature type="site" description="Part of a proton relay during catalysis" evidence="12">
    <location>
        <position position="109"/>
    </location>
</feature>
<comment type="pathway">
    <text evidence="2 12">Amino-acid biosynthesis; L-lysine biosynthesis via DAP pathway; (S)-tetrahydrodipicolinate from L-aspartate: step 3/4.</text>
</comment>
<gene>
    <name evidence="12" type="primary">dapA</name>
    <name evidence="16" type="ORF">SAMN04488098_10369</name>
</gene>
<evidence type="ECO:0000256" key="7">
    <source>
        <dbReference type="ARBA" id="ARBA00022915"/>
    </source>
</evidence>
<evidence type="ECO:0000256" key="14">
    <source>
        <dbReference type="PIRSR" id="PIRSR001365-1"/>
    </source>
</evidence>
<dbReference type="AlphaFoldDB" id="A0A1G9CLN8"/>
<dbReference type="GO" id="GO:0008840">
    <property type="term" value="F:4-hydroxy-tetrahydrodipicolinate synthase activity"/>
    <property type="evidence" value="ECO:0007669"/>
    <property type="project" value="UniProtKB-UniRule"/>
</dbReference>
<keyword evidence="9 12" id="KW-0456">Lyase</keyword>
<keyword evidence="17" id="KW-1185">Reference proteome</keyword>
<comment type="subunit">
    <text evidence="12">Homotetramer; dimer of dimers.</text>
</comment>
<evidence type="ECO:0000256" key="10">
    <source>
        <dbReference type="ARBA" id="ARBA00023270"/>
    </source>
</evidence>
<keyword evidence="10 12" id="KW-0704">Schiff base</keyword>
<dbReference type="EC" id="4.3.3.7" evidence="4 12"/>
<dbReference type="CDD" id="cd00950">
    <property type="entry name" value="DHDPS"/>
    <property type="match status" value="1"/>
</dbReference>
<dbReference type="PIRSF" id="PIRSF001365">
    <property type="entry name" value="DHDPS"/>
    <property type="match status" value="1"/>
</dbReference>
<feature type="active site" description="Schiff-base intermediate with substrate" evidence="12 14">
    <location>
        <position position="163"/>
    </location>
</feature>
<dbReference type="SUPFAM" id="SSF51569">
    <property type="entry name" value="Aldolase"/>
    <property type="match status" value="1"/>
</dbReference>
<dbReference type="Proteomes" id="UP000199433">
    <property type="component" value="Unassembled WGS sequence"/>
</dbReference>
<dbReference type="GO" id="GO:0009089">
    <property type="term" value="P:lysine biosynthetic process via diaminopimelate"/>
    <property type="evidence" value="ECO:0007669"/>
    <property type="project" value="UniProtKB-UniRule"/>
</dbReference>
<evidence type="ECO:0000256" key="9">
    <source>
        <dbReference type="ARBA" id="ARBA00023239"/>
    </source>
</evidence>
<feature type="site" description="Part of a proton relay during catalysis" evidence="12">
    <location>
        <position position="46"/>
    </location>
</feature>
<comment type="catalytic activity">
    <reaction evidence="11 12">
        <text>L-aspartate 4-semialdehyde + pyruvate = (2S,4S)-4-hydroxy-2,3,4,5-tetrahydrodipicolinate + H2O + H(+)</text>
        <dbReference type="Rhea" id="RHEA:34171"/>
        <dbReference type="ChEBI" id="CHEBI:15361"/>
        <dbReference type="ChEBI" id="CHEBI:15377"/>
        <dbReference type="ChEBI" id="CHEBI:15378"/>
        <dbReference type="ChEBI" id="CHEBI:67139"/>
        <dbReference type="ChEBI" id="CHEBI:537519"/>
        <dbReference type="EC" id="4.3.3.7"/>
    </reaction>
</comment>
<evidence type="ECO:0000256" key="6">
    <source>
        <dbReference type="ARBA" id="ARBA00022605"/>
    </source>
</evidence>
<name>A0A1G9CLN8_9LACT</name>
<evidence type="ECO:0000256" key="13">
    <source>
        <dbReference type="PIRNR" id="PIRNR001365"/>
    </source>
</evidence>
<evidence type="ECO:0000256" key="4">
    <source>
        <dbReference type="ARBA" id="ARBA00012086"/>
    </source>
</evidence>
<evidence type="ECO:0000256" key="3">
    <source>
        <dbReference type="ARBA" id="ARBA00007592"/>
    </source>
</evidence>
<keyword evidence="8 12" id="KW-0457">Lysine biosynthesis</keyword>
<feature type="active site" description="Proton donor/acceptor" evidence="12 14">
    <location>
        <position position="135"/>
    </location>
</feature>